<accession>A0AAV4VGW2</accession>
<evidence type="ECO:0000313" key="2">
    <source>
        <dbReference type="Proteomes" id="UP001054945"/>
    </source>
</evidence>
<evidence type="ECO:0000313" key="1">
    <source>
        <dbReference type="EMBL" id="GIY69636.1"/>
    </source>
</evidence>
<protein>
    <submittedName>
        <fullName evidence="1">Uncharacterized protein</fullName>
    </submittedName>
</protein>
<gene>
    <name evidence="1" type="ORF">CEXT_722321</name>
</gene>
<reference evidence="1 2" key="1">
    <citation type="submission" date="2021-06" db="EMBL/GenBank/DDBJ databases">
        <title>Caerostris extrusa draft genome.</title>
        <authorList>
            <person name="Kono N."/>
            <person name="Arakawa K."/>
        </authorList>
    </citation>
    <scope>NUCLEOTIDE SEQUENCE [LARGE SCALE GENOMIC DNA]</scope>
</reference>
<proteinExistence type="predicted"/>
<comment type="caution">
    <text evidence="1">The sequence shown here is derived from an EMBL/GenBank/DDBJ whole genome shotgun (WGS) entry which is preliminary data.</text>
</comment>
<dbReference type="AlphaFoldDB" id="A0AAV4VGW2"/>
<keyword evidence="2" id="KW-1185">Reference proteome</keyword>
<dbReference type="EMBL" id="BPLR01014559">
    <property type="protein sequence ID" value="GIY69636.1"/>
    <property type="molecule type" value="Genomic_DNA"/>
</dbReference>
<name>A0AAV4VGW2_CAEEX</name>
<organism evidence="1 2">
    <name type="scientific">Caerostris extrusa</name>
    <name type="common">Bark spider</name>
    <name type="synonym">Caerostris bankana</name>
    <dbReference type="NCBI Taxonomy" id="172846"/>
    <lineage>
        <taxon>Eukaryota</taxon>
        <taxon>Metazoa</taxon>
        <taxon>Ecdysozoa</taxon>
        <taxon>Arthropoda</taxon>
        <taxon>Chelicerata</taxon>
        <taxon>Arachnida</taxon>
        <taxon>Araneae</taxon>
        <taxon>Araneomorphae</taxon>
        <taxon>Entelegynae</taxon>
        <taxon>Araneoidea</taxon>
        <taxon>Araneidae</taxon>
        <taxon>Caerostris</taxon>
    </lineage>
</organism>
<sequence>MTEKSFNGAVFKEMESFREPQSSFLDAPPVLFYNFYGFRKNLFRCILLQWNDAVVSNPVLFMLPKKAVNGLFTMVSVGTSQVLARRCIIRACSAGKEVSAGVLCRKSSEILKNLITSSEHEMTASYSCPATGGSMSASITLPSFWYSSSTVGR</sequence>
<dbReference type="Proteomes" id="UP001054945">
    <property type="component" value="Unassembled WGS sequence"/>
</dbReference>